<reference evidence="1" key="1">
    <citation type="submission" date="2020-05" db="EMBL/GenBank/DDBJ databases">
        <authorList>
            <person name="Chiriac C."/>
            <person name="Salcher M."/>
            <person name="Ghai R."/>
            <person name="Kavagutti S V."/>
        </authorList>
    </citation>
    <scope>NUCLEOTIDE SEQUENCE</scope>
</reference>
<name>A0A6J6K2F8_9ZZZZ</name>
<protein>
    <submittedName>
        <fullName evidence="1">Unannotated protein</fullName>
    </submittedName>
</protein>
<dbReference type="SUPFAM" id="SSF63829">
    <property type="entry name" value="Calcium-dependent phosphotriesterase"/>
    <property type="match status" value="1"/>
</dbReference>
<evidence type="ECO:0000313" key="1">
    <source>
        <dbReference type="EMBL" id="CAB4642573.1"/>
    </source>
</evidence>
<gene>
    <name evidence="1" type="ORF">UFOPK2162_00573</name>
</gene>
<dbReference type="AlphaFoldDB" id="A0A6J6K2F8"/>
<proteinExistence type="predicted"/>
<sequence>MKRIFPLVIVALVLSVLPASAAPKSVAATEISKVSAIAEYEGAVISPQGITIFSNAEKKVQLTSLDFAGVERWKLTLEGFADQIAMAAATDKDGTIWLAGMSAASIATETVTATAPATNVDDVIVEPVTNVRNDLSAITVWKVSPTGSLVATQSDTPTAPMLITSISHTSTGMTILGDRGAGTVIVNVTPSGKFTTSKPIGTAKSSFTHVFRNSDGSANIYGSSSETLAGKRLAGSRDGILAKVNKSGALTNVVRSSANRATRSWVGATSTIFLVGDVKAGGKNETAFTKFNSSFAPTWTLRLPSSGAQRATTGANGSHYALFNSTSSISGVTGWRPTSATPIVLRFDNKGVITQALKASQIKSADAISFISGVGLIVVSPTGIFKG</sequence>
<accession>A0A6J6K2F8</accession>
<organism evidence="1">
    <name type="scientific">freshwater metagenome</name>
    <dbReference type="NCBI Taxonomy" id="449393"/>
    <lineage>
        <taxon>unclassified sequences</taxon>
        <taxon>metagenomes</taxon>
        <taxon>ecological metagenomes</taxon>
    </lineage>
</organism>
<dbReference type="EMBL" id="CAEZVZ010000062">
    <property type="protein sequence ID" value="CAB4642573.1"/>
    <property type="molecule type" value="Genomic_DNA"/>
</dbReference>